<reference evidence="1" key="1">
    <citation type="submission" date="2016-07" db="EMBL/GenBank/DDBJ databases">
        <title>Microvirga ossetica sp. nov. a new species of rhizobia isolated from root nodules of the legume species Vicia alpestris Steven originated from North Ossetia region in the Caucasus.</title>
        <authorList>
            <person name="Safronova V.I."/>
            <person name="Kuznetsova I.G."/>
            <person name="Sazanova A.L."/>
            <person name="Belimov A."/>
            <person name="Andronov E."/>
            <person name="Osledkin Y.S."/>
            <person name="Onishchuk O.P."/>
            <person name="Kurchak O.N."/>
            <person name="Shaposhnikov A.I."/>
            <person name="Willems A."/>
            <person name="Tikhonovich I.A."/>
        </authorList>
    </citation>
    <scope>NUCLEOTIDE SEQUENCE [LARGE SCALE GENOMIC DNA]</scope>
    <source>
        <strain evidence="1">V5/3M</strain>
        <plasmid evidence="1">unnamed2</plasmid>
    </source>
</reference>
<proteinExistence type="predicted"/>
<geneLocation type="plasmid" evidence="1">
    <name>unnamed2</name>
</geneLocation>
<name>A0A1B2EWB4_9HYPH</name>
<dbReference type="KEGG" id="moc:BB934_39165"/>
<accession>A0A1B2EWB4</accession>
<keyword evidence="1" id="KW-0614">Plasmid</keyword>
<protein>
    <submittedName>
        <fullName evidence="1">Uncharacterized protein</fullName>
    </submittedName>
</protein>
<dbReference type="AlphaFoldDB" id="A0A1B2EWB4"/>
<sequence length="77" mass="8080">MLRLYLISGQVAQGFLQPGARLGERQRARASGGSEAALAISRSEADAILRDASRWEAADGILCIGVALEEGRHGTSA</sequence>
<evidence type="ECO:0000313" key="1">
    <source>
        <dbReference type="EMBL" id="ANY84249.1"/>
    </source>
</evidence>
<dbReference type="EMBL" id="CP016619">
    <property type="protein sequence ID" value="ANY84249.1"/>
    <property type="molecule type" value="Genomic_DNA"/>
</dbReference>
<gene>
    <name evidence="1" type="ORF">BB934_39165</name>
</gene>
<organism evidence="1">
    <name type="scientific">Microvirga ossetica</name>
    <dbReference type="NCBI Taxonomy" id="1882682"/>
    <lineage>
        <taxon>Bacteria</taxon>
        <taxon>Pseudomonadati</taxon>
        <taxon>Pseudomonadota</taxon>
        <taxon>Alphaproteobacteria</taxon>
        <taxon>Hyphomicrobiales</taxon>
        <taxon>Methylobacteriaceae</taxon>
        <taxon>Microvirga</taxon>
    </lineage>
</organism>